<feature type="signal peptide" evidence="1">
    <location>
        <begin position="1"/>
        <end position="16"/>
    </location>
</feature>
<gene>
    <name evidence="2" type="ORF">CLUMA_CG002376</name>
</gene>
<organism evidence="2 3">
    <name type="scientific">Clunio marinus</name>
    <dbReference type="NCBI Taxonomy" id="568069"/>
    <lineage>
        <taxon>Eukaryota</taxon>
        <taxon>Metazoa</taxon>
        <taxon>Ecdysozoa</taxon>
        <taxon>Arthropoda</taxon>
        <taxon>Hexapoda</taxon>
        <taxon>Insecta</taxon>
        <taxon>Pterygota</taxon>
        <taxon>Neoptera</taxon>
        <taxon>Endopterygota</taxon>
        <taxon>Diptera</taxon>
        <taxon>Nematocera</taxon>
        <taxon>Chironomoidea</taxon>
        <taxon>Chironomidae</taxon>
        <taxon>Clunio</taxon>
    </lineage>
</organism>
<keyword evidence="3" id="KW-1185">Reference proteome</keyword>
<reference evidence="2 3" key="1">
    <citation type="submission" date="2015-04" db="EMBL/GenBank/DDBJ databases">
        <authorList>
            <person name="Syromyatnikov M.Y."/>
            <person name="Popov V.N."/>
        </authorList>
    </citation>
    <scope>NUCLEOTIDE SEQUENCE [LARGE SCALE GENOMIC DNA]</scope>
</reference>
<keyword evidence="1" id="KW-0732">Signal</keyword>
<dbReference type="Proteomes" id="UP000183832">
    <property type="component" value="Unassembled WGS sequence"/>
</dbReference>
<protein>
    <submittedName>
        <fullName evidence="2">CLUMA_CG002376, isoform A</fullName>
    </submittedName>
</protein>
<dbReference type="OrthoDB" id="7788205at2759"/>
<evidence type="ECO:0000256" key="1">
    <source>
        <dbReference type="SAM" id="SignalP"/>
    </source>
</evidence>
<dbReference type="EMBL" id="CVRI01000009">
    <property type="protein sequence ID" value="CRK88626.1"/>
    <property type="molecule type" value="Genomic_DNA"/>
</dbReference>
<name>A0A1J1HM63_9DIPT</name>
<evidence type="ECO:0000313" key="2">
    <source>
        <dbReference type="EMBL" id="CRK88626.1"/>
    </source>
</evidence>
<sequence>MRAYLVIVGLIALVSAAPLGSSGPVKISDNNIENIFNININIQGVFTNNIEQDLVNVIVGLLNQQGITAGSGTLKEQLMSLAQQSNTNNLDINIPASALGQKLNFEGFATQFASAMSKKPGDVASEAPTDDVENEAKNLIQKFLNNNPELKLQ</sequence>
<evidence type="ECO:0000313" key="3">
    <source>
        <dbReference type="Proteomes" id="UP000183832"/>
    </source>
</evidence>
<accession>A0A1J1HM63</accession>
<proteinExistence type="predicted"/>
<feature type="chain" id="PRO_5012588429" evidence="1">
    <location>
        <begin position="17"/>
        <end position="153"/>
    </location>
</feature>
<dbReference type="AlphaFoldDB" id="A0A1J1HM63"/>